<dbReference type="InterPro" id="IPR036291">
    <property type="entry name" value="NAD(P)-bd_dom_sf"/>
</dbReference>
<comment type="caution">
    <text evidence="2">The sequence shown here is derived from an EMBL/GenBank/DDBJ whole genome shotgun (WGS) entry which is preliminary data.</text>
</comment>
<dbReference type="InterPro" id="IPR005097">
    <property type="entry name" value="Sacchrp_dh_NADP-bd"/>
</dbReference>
<evidence type="ECO:0000313" key="3">
    <source>
        <dbReference type="Proteomes" id="UP000655751"/>
    </source>
</evidence>
<dbReference type="AlphaFoldDB" id="A0A931N305"/>
<organism evidence="2 3">
    <name type="scientific">Nocardia bovistercoris</name>
    <dbReference type="NCBI Taxonomy" id="2785916"/>
    <lineage>
        <taxon>Bacteria</taxon>
        <taxon>Bacillati</taxon>
        <taxon>Actinomycetota</taxon>
        <taxon>Actinomycetes</taxon>
        <taxon>Mycobacteriales</taxon>
        <taxon>Nocardiaceae</taxon>
        <taxon>Nocardia</taxon>
    </lineage>
</organism>
<protein>
    <submittedName>
        <fullName evidence="2">Saccharopine dehydrogenase NADP-binding domain-containing protein</fullName>
    </submittedName>
</protein>
<gene>
    <name evidence="2" type="ORF">IT779_10000</name>
</gene>
<dbReference type="EMBL" id="JADMLG010000003">
    <property type="protein sequence ID" value="MBH0776616.1"/>
    <property type="molecule type" value="Genomic_DNA"/>
</dbReference>
<sequence length="356" mass="37364">MTTALIYGATGYIGRLCADEAVSAGLSPVLAGRDAREVAAMGERMSLPSRVFGLDDPAAVEAGLADVDVVLNCAGPFHATAPRLIRACLATGTHYLDLAGEVPEFQQCETYHEQAVRAGVMLLPGAGFGVVPTDCLAVHVHRGLPDATHLELAFHTVGGLSRGTAATLLRDLAHEGVRRAGGELIPQRAAARRLTVDFGQGPKTAVTNPWRADLCTAGHSTGIPDIDTYAVLPGPVATLMRLAPRLPFVFDSAAWHATMNALIRRLPAGPTPEQLAEGSSYAWARASTPDGRTATATLSGPEAYDFTARAARLLLQRVSNGQATPGFQTPATAYGPDLVLDIADVRRTDIDQSTTA</sequence>
<keyword evidence="3" id="KW-1185">Reference proteome</keyword>
<evidence type="ECO:0000259" key="1">
    <source>
        <dbReference type="Pfam" id="PF03435"/>
    </source>
</evidence>
<dbReference type="Proteomes" id="UP000655751">
    <property type="component" value="Unassembled WGS sequence"/>
</dbReference>
<reference evidence="2" key="1">
    <citation type="submission" date="2020-11" db="EMBL/GenBank/DDBJ databases">
        <title>Nocardia NEAU-351.nov., a novel actinomycete isolated from the cow dung.</title>
        <authorList>
            <person name="Zhang X."/>
        </authorList>
    </citation>
    <scope>NUCLEOTIDE SEQUENCE</scope>
    <source>
        <strain evidence="2">NEAU-351</strain>
    </source>
</reference>
<dbReference type="SUPFAM" id="SSF51735">
    <property type="entry name" value="NAD(P)-binding Rossmann-fold domains"/>
    <property type="match status" value="1"/>
</dbReference>
<dbReference type="PANTHER" id="PTHR43781">
    <property type="entry name" value="SACCHAROPINE DEHYDROGENASE"/>
    <property type="match status" value="1"/>
</dbReference>
<dbReference type="Gene3D" id="3.40.50.720">
    <property type="entry name" value="NAD(P)-binding Rossmann-like Domain"/>
    <property type="match status" value="1"/>
</dbReference>
<proteinExistence type="predicted"/>
<dbReference type="RefSeq" id="WP_196148943.1">
    <property type="nucleotide sequence ID" value="NZ_JADMLG010000003.1"/>
</dbReference>
<dbReference type="PANTHER" id="PTHR43781:SF1">
    <property type="entry name" value="SACCHAROPINE DEHYDROGENASE"/>
    <property type="match status" value="1"/>
</dbReference>
<name>A0A931N305_9NOCA</name>
<evidence type="ECO:0000313" key="2">
    <source>
        <dbReference type="EMBL" id="MBH0776616.1"/>
    </source>
</evidence>
<accession>A0A931N305</accession>
<feature type="domain" description="Saccharopine dehydrogenase NADP binding" evidence="1">
    <location>
        <begin position="5"/>
        <end position="122"/>
    </location>
</feature>
<dbReference type="Pfam" id="PF03435">
    <property type="entry name" value="Sacchrp_dh_NADP"/>
    <property type="match status" value="1"/>
</dbReference>